<evidence type="ECO:0000256" key="1">
    <source>
        <dbReference type="SAM" id="MobiDB-lite"/>
    </source>
</evidence>
<dbReference type="Pfam" id="PF25948">
    <property type="entry name" value="DUF7986"/>
    <property type="match status" value="1"/>
</dbReference>
<sequence length="397" mass="45137">MSVEELVQRSVMLKSELVQFTQHPRFTRQLRARLNAAKGDKPLDEDMVVRTIDHFALQHQLRDGTTVLERFIAHRRPPLATDERAMLLGWRDVVEGLFEVHRADDGTGSVVLHNLIDDLHYVVHSNMGPAALTTLTEGTFVYCRIVPVHPATGHWLISGHLMPYPQSSGPDIAQAALQMTTTDPELLRRNPDLYRQAWQMQHEDRTAFIEFFGADLVILPSAEAQERLTEHHRRRLEQSHAADKAENLPDDPAADGAPTAEEMGRLPEQYMEAPSIGLIYDETEGLNYYLDFGRLDSLFANPALAQDRTSIALLRDYLNDDTVSPLPLRRLAQRHPDGADTVFRTLLGKPSFIWQRDGEDLLRTRKKSFYQQETPPSFSVVGQRLTQLLRTPQKGDR</sequence>
<keyword evidence="3" id="KW-1185">Reference proteome</keyword>
<proteinExistence type="predicted"/>
<evidence type="ECO:0000313" key="2">
    <source>
        <dbReference type="EMBL" id="MDT0453658.1"/>
    </source>
</evidence>
<organism evidence="2 3">
    <name type="scientific">Streptomyces hesseae</name>
    <dbReference type="NCBI Taxonomy" id="3075519"/>
    <lineage>
        <taxon>Bacteria</taxon>
        <taxon>Bacillati</taxon>
        <taxon>Actinomycetota</taxon>
        <taxon>Actinomycetes</taxon>
        <taxon>Kitasatosporales</taxon>
        <taxon>Streptomycetaceae</taxon>
        <taxon>Streptomyces</taxon>
    </lineage>
</organism>
<comment type="caution">
    <text evidence="2">The sequence shown here is derived from an EMBL/GenBank/DDBJ whole genome shotgun (WGS) entry which is preliminary data.</text>
</comment>
<dbReference type="InterPro" id="IPR058292">
    <property type="entry name" value="DUF7986"/>
</dbReference>
<dbReference type="EMBL" id="JAVRFI010000034">
    <property type="protein sequence ID" value="MDT0453658.1"/>
    <property type="molecule type" value="Genomic_DNA"/>
</dbReference>
<gene>
    <name evidence="2" type="ORF">RM609_31935</name>
</gene>
<reference evidence="2" key="1">
    <citation type="submission" date="2024-05" db="EMBL/GenBank/DDBJ databases">
        <title>30 novel species of actinomycetes from the DSMZ collection.</title>
        <authorList>
            <person name="Nouioui I."/>
        </authorList>
    </citation>
    <scope>NUCLEOTIDE SEQUENCE</scope>
    <source>
        <strain evidence="2">DSM 40473</strain>
    </source>
</reference>
<evidence type="ECO:0000313" key="3">
    <source>
        <dbReference type="Proteomes" id="UP001180531"/>
    </source>
</evidence>
<dbReference type="RefSeq" id="WP_311615735.1">
    <property type="nucleotide sequence ID" value="NZ_JAVRFI010000034.1"/>
</dbReference>
<dbReference type="Proteomes" id="UP001180531">
    <property type="component" value="Unassembled WGS sequence"/>
</dbReference>
<accession>A0ABU2SXC4</accession>
<protein>
    <submittedName>
        <fullName evidence="2">Uncharacterized protein</fullName>
    </submittedName>
</protein>
<feature type="compositionally biased region" description="Basic and acidic residues" evidence="1">
    <location>
        <begin position="236"/>
        <end position="247"/>
    </location>
</feature>
<name>A0ABU2SXC4_9ACTN</name>
<feature type="region of interest" description="Disordered" evidence="1">
    <location>
        <begin position="228"/>
        <end position="265"/>
    </location>
</feature>